<dbReference type="InterPro" id="IPR003369">
    <property type="entry name" value="TatA/B/E"/>
</dbReference>
<evidence type="ECO:0000256" key="7">
    <source>
        <dbReference type="ARBA" id="ARBA00023010"/>
    </source>
</evidence>
<evidence type="ECO:0000256" key="2">
    <source>
        <dbReference type="ARBA" id="ARBA00022448"/>
    </source>
</evidence>
<dbReference type="InterPro" id="IPR006312">
    <property type="entry name" value="TatA/E"/>
</dbReference>
<protein>
    <recommendedName>
        <fullName evidence="10">Sec-independent protein translocase protein TatA</fullName>
    </recommendedName>
</protein>
<evidence type="ECO:0000256" key="1">
    <source>
        <dbReference type="ARBA" id="ARBA00004162"/>
    </source>
</evidence>
<name>A0A381U2M4_9ZZZZ</name>
<keyword evidence="5" id="KW-0653">Protein transport</keyword>
<dbReference type="Gene3D" id="1.20.5.3310">
    <property type="match status" value="1"/>
</dbReference>
<keyword evidence="7" id="KW-0811">Translocation</keyword>
<keyword evidence="6" id="KW-1133">Transmembrane helix</keyword>
<dbReference type="GO" id="GO:0005886">
    <property type="term" value="C:plasma membrane"/>
    <property type="evidence" value="ECO:0007669"/>
    <property type="project" value="UniProtKB-SubCell"/>
</dbReference>
<proteinExistence type="inferred from homology"/>
<evidence type="ECO:0000313" key="9">
    <source>
        <dbReference type="EMBL" id="SVA22485.1"/>
    </source>
</evidence>
<keyword evidence="8" id="KW-0472">Membrane</keyword>
<evidence type="ECO:0000256" key="5">
    <source>
        <dbReference type="ARBA" id="ARBA00022927"/>
    </source>
</evidence>
<evidence type="ECO:0000256" key="6">
    <source>
        <dbReference type="ARBA" id="ARBA00022989"/>
    </source>
</evidence>
<dbReference type="AlphaFoldDB" id="A0A381U2M4"/>
<dbReference type="PANTHER" id="PTHR42982">
    <property type="entry name" value="SEC-INDEPENDENT PROTEIN TRANSLOCASE PROTEIN TATA"/>
    <property type="match status" value="1"/>
</dbReference>
<evidence type="ECO:0008006" key="10">
    <source>
        <dbReference type="Google" id="ProtNLM"/>
    </source>
</evidence>
<dbReference type="Pfam" id="PF02416">
    <property type="entry name" value="TatA_B_E"/>
    <property type="match status" value="1"/>
</dbReference>
<keyword evidence="2" id="KW-0813">Transport</keyword>
<accession>A0A381U2M4</accession>
<sequence>MFPSWLQLVLVVLLALIFFGRGKISDFMGDLANGIKSFRKGLAEDEENNEIENNKEEEN</sequence>
<dbReference type="PANTHER" id="PTHR42982:SF1">
    <property type="entry name" value="SEC-INDEPENDENT PROTEIN TRANSLOCASE PROTEIN TATA"/>
    <property type="match status" value="1"/>
</dbReference>
<comment type="subcellular location">
    <subcellularLocation>
        <location evidence="1">Cell membrane</location>
        <topology evidence="1">Single-pass membrane protein</topology>
    </subcellularLocation>
</comment>
<reference evidence="9" key="1">
    <citation type="submission" date="2018-05" db="EMBL/GenBank/DDBJ databases">
        <authorList>
            <person name="Lanie J.A."/>
            <person name="Ng W.-L."/>
            <person name="Kazmierczak K.M."/>
            <person name="Andrzejewski T.M."/>
            <person name="Davidsen T.M."/>
            <person name="Wayne K.J."/>
            <person name="Tettelin H."/>
            <person name="Glass J.I."/>
            <person name="Rusch D."/>
            <person name="Podicherti R."/>
            <person name="Tsui H.-C.T."/>
            <person name="Winkler M.E."/>
        </authorList>
    </citation>
    <scope>NUCLEOTIDE SEQUENCE</scope>
</reference>
<evidence type="ECO:0000256" key="3">
    <source>
        <dbReference type="ARBA" id="ARBA00022475"/>
    </source>
</evidence>
<dbReference type="GO" id="GO:0043953">
    <property type="term" value="P:protein transport by the Tat complex"/>
    <property type="evidence" value="ECO:0007669"/>
    <property type="project" value="InterPro"/>
</dbReference>
<gene>
    <name evidence="9" type="ORF">METZ01_LOCUS75339</name>
</gene>
<keyword evidence="4" id="KW-0812">Transmembrane</keyword>
<evidence type="ECO:0000256" key="4">
    <source>
        <dbReference type="ARBA" id="ARBA00022692"/>
    </source>
</evidence>
<organism evidence="9">
    <name type="scientific">marine metagenome</name>
    <dbReference type="NCBI Taxonomy" id="408172"/>
    <lineage>
        <taxon>unclassified sequences</taxon>
        <taxon>metagenomes</taxon>
        <taxon>ecological metagenomes</taxon>
    </lineage>
</organism>
<dbReference type="EMBL" id="UINC01005621">
    <property type="protein sequence ID" value="SVA22485.1"/>
    <property type="molecule type" value="Genomic_DNA"/>
</dbReference>
<evidence type="ECO:0000256" key="8">
    <source>
        <dbReference type="ARBA" id="ARBA00023136"/>
    </source>
</evidence>
<keyword evidence="3" id="KW-1003">Cell membrane</keyword>
<dbReference type="HAMAP" id="MF_00236">
    <property type="entry name" value="TatA_E"/>
    <property type="match status" value="1"/>
</dbReference>